<evidence type="ECO:0000313" key="4">
    <source>
        <dbReference type="Proteomes" id="UP000708148"/>
    </source>
</evidence>
<keyword evidence="2" id="KW-0732">Signal</keyword>
<evidence type="ECO:0000256" key="1">
    <source>
        <dbReference type="SAM" id="Phobius"/>
    </source>
</evidence>
<evidence type="ECO:0000313" key="3">
    <source>
        <dbReference type="EMBL" id="CAD7696164.1"/>
    </source>
</evidence>
<proteinExistence type="predicted"/>
<feature type="signal peptide" evidence="2">
    <location>
        <begin position="1"/>
        <end position="39"/>
    </location>
</feature>
<reference evidence="3" key="1">
    <citation type="submission" date="2020-12" db="EMBL/GenBank/DDBJ databases">
        <authorList>
            <person name="Iha C."/>
        </authorList>
    </citation>
    <scope>NUCLEOTIDE SEQUENCE</scope>
</reference>
<keyword evidence="4" id="KW-1185">Reference proteome</keyword>
<dbReference type="EMBL" id="CAJHUC010000440">
    <property type="protein sequence ID" value="CAD7696164.1"/>
    <property type="molecule type" value="Genomic_DNA"/>
</dbReference>
<keyword evidence="1" id="KW-0472">Membrane</keyword>
<evidence type="ECO:0000256" key="2">
    <source>
        <dbReference type="SAM" id="SignalP"/>
    </source>
</evidence>
<sequence>MWTQRLKPWLSGTGHKWKACSWMFAAVGVILLKVQQACGQADVDAPESVRILSLLEEGQLLNTVFLVMSFIVIMFKHMGNGWYVYTKITTMTSHPHKREFLILGTDPGLSWTTLADDEKLMYITGVLLSIMVLSEDTDQTERLLAFSSILMIPVYRGLSLRAFLNLNRKLRLQRVRGNGYVVAASPAANRWCWTRSAAVAFSDEAVLATGLCCATVVMRDGDKLKCETSELTSLGPKGFRDDAYIWQAVAIFVSWMVEIFAAVLERRYNRRVGERYSKRLADTDNLFYQGRDLRLLWMAVAWGKGYIRYVLFFSAILFSSDTNGTPEECFAIGMIGNVLINYGLHLFFVVVGIAIPAYEYYRPGFVEREKAKALECLENLGAALE</sequence>
<protein>
    <submittedName>
        <fullName evidence="3">Uncharacterized protein</fullName>
    </submittedName>
</protein>
<gene>
    <name evidence="3" type="ORF">OSTQU699_LOCUS1525</name>
</gene>
<feature type="chain" id="PRO_5035868959" evidence="2">
    <location>
        <begin position="40"/>
        <end position="385"/>
    </location>
</feature>
<organism evidence="3 4">
    <name type="scientific">Ostreobium quekettii</name>
    <dbReference type="NCBI Taxonomy" id="121088"/>
    <lineage>
        <taxon>Eukaryota</taxon>
        <taxon>Viridiplantae</taxon>
        <taxon>Chlorophyta</taxon>
        <taxon>core chlorophytes</taxon>
        <taxon>Ulvophyceae</taxon>
        <taxon>TCBD clade</taxon>
        <taxon>Bryopsidales</taxon>
        <taxon>Ostreobineae</taxon>
        <taxon>Ostreobiaceae</taxon>
        <taxon>Ostreobium</taxon>
    </lineage>
</organism>
<keyword evidence="1" id="KW-1133">Transmembrane helix</keyword>
<keyword evidence="1" id="KW-0812">Transmembrane</keyword>
<accession>A0A8S1IM78</accession>
<dbReference type="Proteomes" id="UP000708148">
    <property type="component" value="Unassembled WGS sequence"/>
</dbReference>
<feature type="transmembrane region" description="Helical" evidence="1">
    <location>
        <begin position="295"/>
        <end position="319"/>
    </location>
</feature>
<feature type="transmembrane region" description="Helical" evidence="1">
    <location>
        <begin position="244"/>
        <end position="264"/>
    </location>
</feature>
<comment type="caution">
    <text evidence="3">The sequence shown here is derived from an EMBL/GenBank/DDBJ whole genome shotgun (WGS) entry which is preliminary data.</text>
</comment>
<feature type="transmembrane region" description="Helical" evidence="1">
    <location>
        <begin position="339"/>
        <end position="361"/>
    </location>
</feature>
<dbReference type="AlphaFoldDB" id="A0A8S1IM78"/>
<name>A0A8S1IM78_9CHLO</name>